<gene>
    <name evidence="9" type="ORF">DPQ33_19865</name>
</gene>
<evidence type="ECO:0000313" key="10">
    <source>
        <dbReference type="Proteomes" id="UP000448292"/>
    </source>
</evidence>
<evidence type="ECO:0000256" key="5">
    <source>
        <dbReference type="ARBA" id="ARBA00022519"/>
    </source>
</evidence>
<comment type="similarity">
    <text evidence="2">Belongs to the ABC transporter superfamily.</text>
</comment>
<comment type="caution">
    <text evidence="9">The sequence shown here is derived from an EMBL/GenBank/DDBJ whole genome shotgun (WGS) entry which is preliminary data.</text>
</comment>
<keyword evidence="10" id="KW-1185">Reference proteome</keyword>
<dbReference type="SUPFAM" id="SSF52540">
    <property type="entry name" value="P-loop containing nucleoside triphosphate hydrolases"/>
    <property type="match status" value="1"/>
</dbReference>
<keyword evidence="5" id="KW-0997">Cell inner membrane</keyword>
<dbReference type="OrthoDB" id="9805130at2"/>
<dbReference type="AlphaFoldDB" id="A0A7M3M929"/>
<dbReference type="GO" id="GO:0016020">
    <property type="term" value="C:membrane"/>
    <property type="evidence" value="ECO:0007669"/>
    <property type="project" value="UniProtKB-SubCell"/>
</dbReference>
<dbReference type="Gene3D" id="3.40.50.300">
    <property type="entry name" value="P-loop containing nucleotide triphosphate hydrolases"/>
    <property type="match status" value="1"/>
</dbReference>
<dbReference type="Proteomes" id="UP000448292">
    <property type="component" value="Unassembled WGS sequence"/>
</dbReference>
<keyword evidence="9" id="KW-0067">ATP-binding</keyword>
<feature type="non-terminal residue" evidence="9">
    <location>
        <position position="64"/>
    </location>
</feature>
<dbReference type="RefSeq" id="WP_144304796.1">
    <property type="nucleotide sequence ID" value="NZ_QMIE01000281.1"/>
</dbReference>
<evidence type="ECO:0000259" key="8">
    <source>
        <dbReference type="Pfam" id="PF00005"/>
    </source>
</evidence>
<reference evidence="9 10" key="1">
    <citation type="submission" date="2018-06" db="EMBL/GenBank/DDBJ databases">
        <title>Complete genome of Desulfovibrio indonesiensis P37SLT.</title>
        <authorList>
            <person name="Crispim J.S."/>
            <person name="Vidigal P.M.P."/>
            <person name="Silva L.C.F."/>
            <person name="Laguardia C.N."/>
            <person name="Araujo L.C."/>
            <person name="Dias R.S."/>
            <person name="Sousa M.P."/>
            <person name="Paula S.O."/>
            <person name="Silva C."/>
        </authorList>
    </citation>
    <scope>NUCLEOTIDE SEQUENCE [LARGE SCALE GENOMIC DNA]</scope>
    <source>
        <strain evidence="9 10">P37SLT</strain>
    </source>
</reference>
<evidence type="ECO:0000256" key="7">
    <source>
        <dbReference type="ARBA" id="ARBA00023136"/>
    </source>
</evidence>
<dbReference type="GO" id="GO:0016887">
    <property type="term" value="F:ATP hydrolysis activity"/>
    <property type="evidence" value="ECO:0007669"/>
    <property type="project" value="InterPro"/>
</dbReference>
<dbReference type="Pfam" id="PF00005">
    <property type="entry name" value="ABC_tran"/>
    <property type="match status" value="1"/>
</dbReference>
<dbReference type="InterPro" id="IPR050388">
    <property type="entry name" value="ABC_Ni/Peptide_Import"/>
</dbReference>
<keyword evidence="4" id="KW-1003">Cell membrane</keyword>
<dbReference type="InterPro" id="IPR027417">
    <property type="entry name" value="P-loop_NTPase"/>
</dbReference>
<dbReference type="PANTHER" id="PTHR43297">
    <property type="entry name" value="OLIGOPEPTIDE TRANSPORT ATP-BINDING PROTEIN APPD"/>
    <property type="match status" value="1"/>
</dbReference>
<accession>A0A7M3M929</accession>
<dbReference type="GO" id="GO:0005524">
    <property type="term" value="F:ATP binding"/>
    <property type="evidence" value="ECO:0007669"/>
    <property type="project" value="UniProtKB-KW"/>
</dbReference>
<protein>
    <submittedName>
        <fullName evidence="9">ABC transporter ATP-binding protein</fullName>
    </submittedName>
</protein>
<comment type="subcellular location">
    <subcellularLocation>
        <location evidence="1">Membrane</location>
    </subcellularLocation>
</comment>
<evidence type="ECO:0000256" key="6">
    <source>
        <dbReference type="ARBA" id="ARBA00022967"/>
    </source>
</evidence>
<keyword evidence="9" id="KW-0547">Nucleotide-binding</keyword>
<organism evidence="9 10">
    <name type="scientific">Oceanidesulfovibrio indonesiensis</name>
    <dbReference type="NCBI Taxonomy" id="54767"/>
    <lineage>
        <taxon>Bacteria</taxon>
        <taxon>Pseudomonadati</taxon>
        <taxon>Thermodesulfobacteriota</taxon>
        <taxon>Desulfovibrionia</taxon>
        <taxon>Desulfovibrionales</taxon>
        <taxon>Desulfovibrionaceae</taxon>
        <taxon>Oceanidesulfovibrio</taxon>
    </lineage>
</organism>
<evidence type="ECO:0000256" key="2">
    <source>
        <dbReference type="ARBA" id="ARBA00005417"/>
    </source>
</evidence>
<dbReference type="InterPro" id="IPR003439">
    <property type="entry name" value="ABC_transporter-like_ATP-bd"/>
</dbReference>
<name>A0A7M3M929_9BACT</name>
<evidence type="ECO:0000256" key="1">
    <source>
        <dbReference type="ARBA" id="ARBA00004370"/>
    </source>
</evidence>
<feature type="domain" description="ABC transporter" evidence="8">
    <location>
        <begin position="32"/>
        <end position="63"/>
    </location>
</feature>
<proteinExistence type="inferred from homology"/>
<evidence type="ECO:0000313" key="9">
    <source>
        <dbReference type="EMBL" id="TVM04856.1"/>
    </source>
</evidence>
<keyword evidence="7" id="KW-0472">Membrane</keyword>
<keyword evidence="3" id="KW-0813">Transport</keyword>
<keyword evidence="6" id="KW-1278">Translocase</keyword>
<dbReference type="PANTHER" id="PTHR43297:SF14">
    <property type="entry name" value="ATPASE AAA-TYPE CORE DOMAIN-CONTAINING PROTEIN"/>
    <property type="match status" value="1"/>
</dbReference>
<evidence type="ECO:0000256" key="4">
    <source>
        <dbReference type="ARBA" id="ARBA00022475"/>
    </source>
</evidence>
<evidence type="ECO:0000256" key="3">
    <source>
        <dbReference type="ARBA" id="ARBA00022448"/>
    </source>
</evidence>
<sequence>MNGHSSDNGNLLFVRDLEVHFDTPDGVVRAVDGVSLCLKAGQRLCLVGESGCGKTILALALMRL</sequence>
<dbReference type="EMBL" id="QMIE01000281">
    <property type="protein sequence ID" value="TVM04856.1"/>
    <property type="molecule type" value="Genomic_DNA"/>
</dbReference>